<gene>
    <name evidence="3" type="ORF">VFPPC_03693</name>
</gene>
<feature type="region of interest" description="Disordered" evidence="2">
    <location>
        <begin position="119"/>
        <end position="145"/>
    </location>
</feature>
<feature type="region of interest" description="Disordered" evidence="2">
    <location>
        <begin position="86"/>
        <end position="105"/>
    </location>
</feature>
<evidence type="ECO:0000256" key="1">
    <source>
        <dbReference type="ARBA" id="ARBA00023242"/>
    </source>
</evidence>
<protein>
    <submittedName>
        <fullName evidence="3">Zn(2)Cys(6) transcription factor protein</fullName>
    </submittedName>
</protein>
<dbReference type="CDD" id="cd00067">
    <property type="entry name" value="GAL4"/>
    <property type="match status" value="1"/>
</dbReference>
<dbReference type="RefSeq" id="XP_018147922.1">
    <property type="nucleotide sequence ID" value="XM_018283165.1"/>
</dbReference>
<feature type="compositionally biased region" description="Polar residues" evidence="2">
    <location>
        <begin position="120"/>
        <end position="129"/>
    </location>
</feature>
<keyword evidence="1" id="KW-0539">Nucleus</keyword>
<proteinExistence type="predicted"/>
<comment type="caution">
    <text evidence="3">The sequence shown here is derived from an EMBL/GenBank/DDBJ whole genome shotgun (WGS) entry which is preliminary data.</text>
</comment>
<keyword evidence="4" id="KW-1185">Reference proteome</keyword>
<dbReference type="GeneID" id="28847159"/>
<reference evidence="3 4" key="1">
    <citation type="journal article" date="2016" name="PLoS Pathog.">
        <title>Biosynthesis of antibiotic leucinostatins in bio-control fungus Purpureocillium lilacinum and their inhibition on phytophthora revealed by genome mining.</title>
        <authorList>
            <person name="Wang G."/>
            <person name="Liu Z."/>
            <person name="Lin R."/>
            <person name="Li E."/>
            <person name="Mao Z."/>
            <person name="Ling J."/>
            <person name="Yang Y."/>
            <person name="Yin W.B."/>
            <person name="Xie B."/>
        </authorList>
    </citation>
    <scope>NUCLEOTIDE SEQUENCE [LARGE SCALE GENOMIC DNA]</scope>
    <source>
        <strain evidence="3">170</strain>
    </source>
</reference>
<accession>A0A179G0I5</accession>
<evidence type="ECO:0000256" key="2">
    <source>
        <dbReference type="SAM" id="MobiDB-lite"/>
    </source>
</evidence>
<evidence type="ECO:0000313" key="4">
    <source>
        <dbReference type="Proteomes" id="UP000078397"/>
    </source>
</evidence>
<organism evidence="3 4">
    <name type="scientific">Pochonia chlamydosporia 170</name>
    <dbReference type="NCBI Taxonomy" id="1380566"/>
    <lineage>
        <taxon>Eukaryota</taxon>
        <taxon>Fungi</taxon>
        <taxon>Dikarya</taxon>
        <taxon>Ascomycota</taxon>
        <taxon>Pezizomycotina</taxon>
        <taxon>Sordariomycetes</taxon>
        <taxon>Hypocreomycetidae</taxon>
        <taxon>Hypocreales</taxon>
        <taxon>Clavicipitaceae</taxon>
        <taxon>Pochonia</taxon>
    </lineage>
</organism>
<feature type="region of interest" description="Disordered" evidence="2">
    <location>
        <begin position="233"/>
        <end position="256"/>
    </location>
</feature>
<dbReference type="GO" id="GO:0000981">
    <property type="term" value="F:DNA-binding transcription factor activity, RNA polymerase II-specific"/>
    <property type="evidence" value="ECO:0007669"/>
    <property type="project" value="InterPro"/>
</dbReference>
<dbReference type="KEGG" id="pchm:VFPPC_03693"/>
<dbReference type="PANTHER" id="PTHR35392:SF2">
    <property type="entry name" value="ZN(II)2CYS6 TRANSCRIPTION FACTOR (EUROFUNG)"/>
    <property type="match status" value="1"/>
</dbReference>
<dbReference type="PANTHER" id="PTHR35392">
    <property type="entry name" value="ZN(II)2CYS6 TRANSCRIPTION FACTOR (EUROFUNG)-RELATED-RELATED"/>
    <property type="match status" value="1"/>
</dbReference>
<feature type="compositionally biased region" description="Low complexity" evidence="2">
    <location>
        <begin position="132"/>
        <end position="145"/>
    </location>
</feature>
<feature type="compositionally biased region" description="Low complexity" evidence="2">
    <location>
        <begin position="86"/>
        <end position="97"/>
    </location>
</feature>
<feature type="compositionally biased region" description="Polar residues" evidence="2">
    <location>
        <begin position="235"/>
        <end position="256"/>
    </location>
</feature>
<dbReference type="GO" id="GO:0008270">
    <property type="term" value="F:zinc ion binding"/>
    <property type="evidence" value="ECO:0007669"/>
    <property type="project" value="InterPro"/>
</dbReference>
<dbReference type="OrthoDB" id="5417895at2759"/>
<dbReference type="Proteomes" id="UP000078397">
    <property type="component" value="Unassembled WGS sequence"/>
</dbReference>
<evidence type="ECO:0000313" key="3">
    <source>
        <dbReference type="EMBL" id="OAQ71385.1"/>
    </source>
</evidence>
<feature type="region of interest" description="Disordered" evidence="2">
    <location>
        <begin position="166"/>
        <end position="188"/>
    </location>
</feature>
<dbReference type="AlphaFoldDB" id="A0A179G0I5"/>
<dbReference type="STRING" id="1380566.A0A179G0I5"/>
<dbReference type="InterPro" id="IPR001138">
    <property type="entry name" value="Zn2Cys6_DnaBD"/>
</dbReference>
<dbReference type="EMBL" id="LSBJ02000002">
    <property type="protein sequence ID" value="OAQ71385.1"/>
    <property type="molecule type" value="Genomic_DNA"/>
</dbReference>
<sequence length="713" mass="78502">MGRRPNPLILEYFERGPKLNDNSNRYPHTCKQCGENFPKGRIDSLTTHITKRCPAISDSERMRACLELHGITQARTAAERHQQVQAAQAAAQANGQQVSPGSLPQGWSALETLAEASRQVDLNENSRGTKTAAAQAQANGAQQNGERFELQEQYTLDNPPASYETARAQANGKKGSAAFQTPPPTATELSPEERLQALLPASEASPDAANISVAVAAAARLNPSFLDPQLVNGDATPTSPSVADSSAAITESTPVTTVDTAATQPWGEMTYLTAASPPILPENPPLAPLPLNRGGVRMDTSAGVLNGRSRHFRSKFTPARRQEVKEVRKLGACIRCRILRKICSKGTPCDTCRKVLSPRVWMTGCVRSRLHEQLDLYSAGVQVVLSQNRINLLKEQLKLVNNGAVVEVSHFAETDKNIVLSAAAAILEPLQEQGVTPEGQEAIHQVIMIDQDKDDVPGKVESYMRDVLDLFIEREPSRFMCITLETAKQQLAEKDDELLKKALELWGLVESIDRERQWSIIEKPSADSEHGRPIKEAENESDADIYTMMCMQLNAAAERKANSTSKALLNLMDRQLADSKTKVGFNIYLTSLIFLNCVEKSTWAFKAWEQDHLRPGWPLERDPSVFTQQGGNLAGLIKMLLGIRKALPQTCRDTDGKLATQDQDPIIVKYFQSLDMEYDTIEARQRGSQFSPADSRSLELMFCSHLLLPNATG</sequence>
<name>A0A179G0I5_METCM</name>
<dbReference type="InterPro" id="IPR052973">
    <property type="entry name" value="Fungal_sec-metab_reg_TF"/>
</dbReference>